<accession>A0ACC0GRH5</accession>
<comment type="caution">
    <text evidence="1">The sequence shown here is derived from an EMBL/GenBank/DDBJ whole genome shotgun (WGS) entry which is preliminary data.</text>
</comment>
<dbReference type="EMBL" id="CM045766">
    <property type="protein sequence ID" value="KAI8003072.1"/>
    <property type="molecule type" value="Genomic_DNA"/>
</dbReference>
<keyword evidence="2" id="KW-1185">Reference proteome</keyword>
<organism evidence="1 2">
    <name type="scientific">Camellia lanceoleosa</name>
    <dbReference type="NCBI Taxonomy" id="1840588"/>
    <lineage>
        <taxon>Eukaryota</taxon>
        <taxon>Viridiplantae</taxon>
        <taxon>Streptophyta</taxon>
        <taxon>Embryophyta</taxon>
        <taxon>Tracheophyta</taxon>
        <taxon>Spermatophyta</taxon>
        <taxon>Magnoliopsida</taxon>
        <taxon>eudicotyledons</taxon>
        <taxon>Gunneridae</taxon>
        <taxon>Pentapetalae</taxon>
        <taxon>asterids</taxon>
        <taxon>Ericales</taxon>
        <taxon>Theaceae</taxon>
        <taxon>Camellia</taxon>
    </lineage>
</organism>
<reference evidence="1 2" key="1">
    <citation type="journal article" date="2022" name="Plant J.">
        <title>Chromosome-level genome of Camellia lanceoleosa provides a valuable resource for understanding genome evolution and self-incompatibility.</title>
        <authorList>
            <person name="Gong W."/>
            <person name="Xiao S."/>
            <person name="Wang L."/>
            <person name="Liao Z."/>
            <person name="Chang Y."/>
            <person name="Mo W."/>
            <person name="Hu G."/>
            <person name="Li W."/>
            <person name="Zhao G."/>
            <person name="Zhu H."/>
            <person name="Hu X."/>
            <person name="Ji K."/>
            <person name="Xiang X."/>
            <person name="Song Q."/>
            <person name="Yuan D."/>
            <person name="Jin S."/>
            <person name="Zhang L."/>
        </authorList>
    </citation>
    <scope>NUCLEOTIDE SEQUENCE [LARGE SCALE GENOMIC DNA]</scope>
    <source>
        <strain evidence="1">SQ_2022a</strain>
    </source>
</reference>
<name>A0ACC0GRH5_9ERIC</name>
<evidence type="ECO:0000313" key="1">
    <source>
        <dbReference type="EMBL" id="KAI8003072.1"/>
    </source>
</evidence>
<dbReference type="Proteomes" id="UP001060215">
    <property type="component" value="Chromosome 9"/>
</dbReference>
<gene>
    <name evidence="1" type="ORF">LOK49_LG08G02889</name>
</gene>
<proteinExistence type="predicted"/>
<protein>
    <submittedName>
        <fullName evidence="1">Uncharacterized protein</fullName>
    </submittedName>
</protein>
<evidence type="ECO:0000313" key="2">
    <source>
        <dbReference type="Proteomes" id="UP001060215"/>
    </source>
</evidence>
<sequence length="84" mass="9572">MGAIDDLEPRCKQKQHGWLTTRHFTTEKSASDTNPVATEEAKTLAAGHVLRFTEVVRLIKKEEQCQSTKRMHYGLKASISRSWT</sequence>